<comment type="caution">
    <text evidence="1">The sequence shown here is derived from an EMBL/GenBank/DDBJ whole genome shotgun (WGS) entry which is preliminary data.</text>
</comment>
<sequence length="59" mass="6745">MFFFSIAPPPPAKKKRKFSACIKFAFLLTSFTGWGKLKNVPLDLSQSEPLQQFNRPNLD</sequence>
<gene>
    <name evidence="1" type="ORF">ATZ36_13885</name>
</gene>
<proteinExistence type="predicted"/>
<dbReference type="EMBL" id="LNVX01000157">
    <property type="protein sequence ID" value="OEG71587.1"/>
    <property type="molecule type" value="Genomic_DNA"/>
</dbReference>
<dbReference type="Proteomes" id="UP000095237">
    <property type="component" value="Unassembled WGS sequence"/>
</dbReference>
<organism evidence="1 2">
    <name type="scientific">Endomicrobium trichonymphae</name>
    <dbReference type="NCBI Taxonomy" id="1408204"/>
    <lineage>
        <taxon>Bacteria</taxon>
        <taxon>Pseudomonadati</taxon>
        <taxon>Elusimicrobiota</taxon>
        <taxon>Endomicrobiia</taxon>
        <taxon>Endomicrobiales</taxon>
        <taxon>Endomicrobiaceae</taxon>
        <taxon>Candidatus Endomicrobiellum</taxon>
    </lineage>
</organism>
<reference evidence="1 2" key="1">
    <citation type="submission" date="2015-11" db="EMBL/GenBank/DDBJ databases">
        <title>Evidence for parallel genomic evolution in an endosymbiosis of termite gut flagellates.</title>
        <authorList>
            <person name="Zheng H."/>
        </authorList>
    </citation>
    <scope>NUCLEOTIDE SEQUENCE [LARGE SCALE GENOMIC DNA]</scope>
    <source>
        <strain evidence="1 2">CET450</strain>
    </source>
</reference>
<protein>
    <submittedName>
        <fullName evidence="1">Uncharacterized protein</fullName>
    </submittedName>
</protein>
<dbReference type="AlphaFoldDB" id="A0A1E5IM83"/>
<evidence type="ECO:0000313" key="1">
    <source>
        <dbReference type="EMBL" id="OEG71587.1"/>
    </source>
</evidence>
<evidence type="ECO:0000313" key="2">
    <source>
        <dbReference type="Proteomes" id="UP000095237"/>
    </source>
</evidence>
<name>A0A1E5IM83_ENDTX</name>
<accession>A0A1E5IM83</accession>
<keyword evidence="2" id="KW-1185">Reference proteome</keyword>